<dbReference type="PANTHER" id="PTHR14047">
    <property type="entry name" value="P ANTIGEN FAMILY MEMBER 5-RELATED"/>
    <property type="match status" value="1"/>
</dbReference>
<keyword evidence="5" id="KW-1185">Reference proteome</keyword>
<reference evidence="4 5" key="1">
    <citation type="submission" date="2009-03" db="EMBL/GenBank/DDBJ databases">
        <authorList>
            <person name="Warren W."/>
            <person name="Ye L."/>
            <person name="Minx P."/>
            <person name="Worley K."/>
            <person name="Gibbs R."/>
            <person name="Wilson R.K."/>
        </authorList>
    </citation>
    <scope>NUCLEOTIDE SEQUENCE [LARGE SCALE GENOMIC DNA]</scope>
</reference>
<dbReference type="GeneTree" id="ENSGT00950000183945"/>
<evidence type="ECO:0000313" key="4">
    <source>
        <dbReference type="Ensembl" id="ENSCJAP00000082928.1"/>
    </source>
</evidence>
<feature type="region of interest" description="Disordered" evidence="2">
    <location>
        <begin position="85"/>
        <end position="104"/>
    </location>
</feature>
<comment type="similarity">
    <text evidence="1">Belongs to the GAGE family.</text>
</comment>
<feature type="domain" description="GAGE" evidence="3">
    <location>
        <begin position="33"/>
        <end position="122"/>
    </location>
</feature>
<dbReference type="InterPro" id="IPR008625">
    <property type="entry name" value="GAGE_fam"/>
</dbReference>
<feature type="compositionally biased region" description="Acidic residues" evidence="2">
    <location>
        <begin position="85"/>
        <end position="95"/>
    </location>
</feature>
<name>A0A8I3WCJ7_CALJA</name>
<protein>
    <recommendedName>
        <fullName evidence="3">GAGE domain-containing protein</fullName>
    </recommendedName>
</protein>
<sequence>METPKKRNHQQNVGILRLNGRDNTIRFSLPKCMKWKVICKNCASERPGMTLDFHSGVKVKIISKGEPCEMPETVPDLEADLQELSESETGDEYEDGPVVQGNGMPKSEQFKMPEGGMLSIKIQTYMLSVLHSTTLLITERENITVP</sequence>
<dbReference type="Pfam" id="PF05831">
    <property type="entry name" value="GAGE"/>
    <property type="match status" value="1"/>
</dbReference>
<dbReference type="SMART" id="SM01379">
    <property type="entry name" value="GAGE"/>
    <property type="match status" value="1"/>
</dbReference>
<evidence type="ECO:0000256" key="2">
    <source>
        <dbReference type="SAM" id="MobiDB-lite"/>
    </source>
</evidence>
<dbReference type="PANTHER" id="PTHR14047:SF33">
    <property type="entry name" value="X ANTIGEN FAMILY MEMBER 5"/>
    <property type="match status" value="1"/>
</dbReference>
<reference evidence="4" key="2">
    <citation type="submission" date="2025-08" db="UniProtKB">
        <authorList>
            <consortium name="Ensembl"/>
        </authorList>
    </citation>
    <scope>IDENTIFICATION</scope>
</reference>
<evidence type="ECO:0000313" key="5">
    <source>
        <dbReference type="Proteomes" id="UP000008225"/>
    </source>
</evidence>
<evidence type="ECO:0000256" key="1">
    <source>
        <dbReference type="ARBA" id="ARBA00007043"/>
    </source>
</evidence>
<evidence type="ECO:0000259" key="3">
    <source>
        <dbReference type="SMART" id="SM01379"/>
    </source>
</evidence>
<organism evidence="4 5">
    <name type="scientific">Callithrix jacchus</name>
    <name type="common">White-tufted-ear marmoset</name>
    <name type="synonym">Simia Jacchus</name>
    <dbReference type="NCBI Taxonomy" id="9483"/>
    <lineage>
        <taxon>Eukaryota</taxon>
        <taxon>Metazoa</taxon>
        <taxon>Chordata</taxon>
        <taxon>Craniata</taxon>
        <taxon>Vertebrata</taxon>
        <taxon>Euteleostomi</taxon>
        <taxon>Mammalia</taxon>
        <taxon>Eutheria</taxon>
        <taxon>Euarchontoglires</taxon>
        <taxon>Primates</taxon>
        <taxon>Haplorrhini</taxon>
        <taxon>Platyrrhini</taxon>
        <taxon>Cebidae</taxon>
        <taxon>Callitrichinae</taxon>
        <taxon>Callithrix</taxon>
        <taxon>Callithrix</taxon>
    </lineage>
</organism>
<dbReference type="AlphaFoldDB" id="A0A8I3WCJ7"/>
<dbReference type="Ensembl" id="ENSCJAT00000129554.1">
    <property type="protein sequence ID" value="ENSCJAP00000082928.1"/>
    <property type="gene ID" value="ENSCJAG00000081333.1"/>
</dbReference>
<accession>A0A8I3WCJ7</accession>
<dbReference type="InterPro" id="IPR031320">
    <property type="entry name" value="GAGE"/>
</dbReference>
<reference evidence="4" key="3">
    <citation type="submission" date="2025-09" db="UniProtKB">
        <authorList>
            <consortium name="Ensembl"/>
        </authorList>
    </citation>
    <scope>IDENTIFICATION</scope>
</reference>
<proteinExistence type="inferred from homology"/>
<dbReference type="Proteomes" id="UP000008225">
    <property type="component" value="Chromosome X"/>
</dbReference>